<dbReference type="GO" id="GO:0016787">
    <property type="term" value="F:hydrolase activity"/>
    <property type="evidence" value="ECO:0007669"/>
    <property type="project" value="InterPro"/>
</dbReference>
<dbReference type="InterPro" id="IPR050466">
    <property type="entry name" value="Carboxylest/Gibb_receptor"/>
</dbReference>
<keyword evidence="4" id="KW-1185">Reference proteome</keyword>
<evidence type="ECO:0000313" key="4">
    <source>
        <dbReference type="Proteomes" id="UP000504608"/>
    </source>
</evidence>
<sequence>MASSTNDVADEFFPFLRIYKNGRIQRLQVTSDIVPACADDPNSAFRAKDVTISVDSALSVRIFIPSAVDLNQKLPLLLYVHGGAFCFESAFNLQYHSHVGSLAAKANAVAVSVEYRLAPENPIPACYDDCWDALRWIAAHVNRDGPEPWLNEHADLDRICLAGDSAGANICHHLAVRAGSSAEQLGRVKVVALALIHPFFGDGAEDRLWKYLCSDTTWLRPTAQDLATLPCRRVKIFLAEKDSLKFGGRNYDEDLKSSGWKGAVETVEHGGEDHVFHLKMPECEKAVDLMEKLACFINLD</sequence>
<dbReference type="GeneID" id="111484278"/>
<feature type="active site" evidence="2">
    <location>
        <position position="165"/>
    </location>
</feature>
<feature type="domain" description="Alpha/beta hydrolase fold-3" evidence="3">
    <location>
        <begin position="77"/>
        <end position="200"/>
    </location>
</feature>
<dbReference type="InterPro" id="IPR033140">
    <property type="entry name" value="Lipase_GDXG_put_SER_AS"/>
</dbReference>
<evidence type="ECO:0000259" key="3">
    <source>
        <dbReference type="Pfam" id="PF07859"/>
    </source>
</evidence>
<evidence type="ECO:0000313" key="5">
    <source>
        <dbReference type="RefSeq" id="XP_022986577.1"/>
    </source>
</evidence>
<name>A0A6J1J7Y5_CUCMA</name>
<dbReference type="AlphaFoldDB" id="A0A6J1J7Y5"/>
<dbReference type="PANTHER" id="PTHR23024">
    <property type="entry name" value="ARYLACETAMIDE DEACETYLASE"/>
    <property type="match status" value="1"/>
</dbReference>
<organism evidence="4 5">
    <name type="scientific">Cucurbita maxima</name>
    <name type="common">Pumpkin</name>
    <name type="synonym">Winter squash</name>
    <dbReference type="NCBI Taxonomy" id="3661"/>
    <lineage>
        <taxon>Eukaryota</taxon>
        <taxon>Viridiplantae</taxon>
        <taxon>Streptophyta</taxon>
        <taxon>Embryophyta</taxon>
        <taxon>Tracheophyta</taxon>
        <taxon>Spermatophyta</taxon>
        <taxon>Magnoliopsida</taxon>
        <taxon>eudicotyledons</taxon>
        <taxon>Gunneridae</taxon>
        <taxon>Pentapetalae</taxon>
        <taxon>rosids</taxon>
        <taxon>fabids</taxon>
        <taxon>Cucurbitales</taxon>
        <taxon>Cucurbitaceae</taxon>
        <taxon>Cucurbiteae</taxon>
        <taxon>Cucurbita</taxon>
    </lineage>
</organism>
<dbReference type="RefSeq" id="XP_022986578.1">
    <property type="nucleotide sequence ID" value="XM_023130810.1"/>
</dbReference>
<proteinExistence type="inferred from homology"/>
<dbReference type="Pfam" id="PF07859">
    <property type="entry name" value="Abhydrolase_3"/>
    <property type="match status" value="1"/>
</dbReference>
<evidence type="ECO:0000256" key="2">
    <source>
        <dbReference type="PROSITE-ProRule" id="PRU10038"/>
    </source>
</evidence>
<dbReference type="RefSeq" id="XP_022986577.1">
    <property type="nucleotide sequence ID" value="XM_023130809.1"/>
</dbReference>
<dbReference type="PANTHER" id="PTHR23024:SF514">
    <property type="entry name" value="ALPHA_BETA HYDROLASE FOLD-3 DOMAIN-CONTAINING PROTEIN"/>
    <property type="match status" value="1"/>
</dbReference>
<dbReference type="InterPro" id="IPR029058">
    <property type="entry name" value="AB_hydrolase_fold"/>
</dbReference>
<dbReference type="KEGG" id="cmax:111484278"/>
<dbReference type="Proteomes" id="UP000504608">
    <property type="component" value="Unplaced"/>
</dbReference>
<dbReference type="Gene3D" id="3.40.50.1820">
    <property type="entry name" value="alpha/beta hydrolase"/>
    <property type="match status" value="1"/>
</dbReference>
<dbReference type="OrthoDB" id="408631at2759"/>
<evidence type="ECO:0000313" key="6">
    <source>
        <dbReference type="RefSeq" id="XP_022986578.1"/>
    </source>
</evidence>
<evidence type="ECO:0000256" key="1">
    <source>
        <dbReference type="ARBA" id="ARBA00010515"/>
    </source>
</evidence>
<reference evidence="5 6" key="1">
    <citation type="submission" date="2025-04" db="UniProtKB">
        <authorList>
            <consortium name="RefSeq"/>
        </authorList>
    </citation>
    <scope>IDENTIFICATION</scope>
    <source>
        <tissue evidence="5 6">Young leaves</tissue>
    </source>
</reference>
<dbReference type="InterPro" id="IPR013094">
    <property type="entry name" value="AB_hydrolase_3"/>
</dbReference>
<accession>A0A6J1J7Y5</accession>
<dbReference type="SUPFAM" id="SSF53474">
    <property type="entry name" value="alpha/beta-Hydrolases"/>
    <property type="match status" value="1"/>
</dbReference>
<gene>
    <name evidence="5 6" type="primary">LOC111484278</name>
</gene>
<protein>
    <submittedName>
        <fullName evidence="5 6">Probable carboxylesterase 12</fullName>
    </submittedName>
</protein>
<comment type="similarity">
    <text evidence="1">Belongs to the 'GDXG' lipolytic enzyme family.</text>
</comment>
<dbReference type="PROSITE" id="PS01174">
    <property type="entry name" value="LIPASE_GDXG_SER"/>
    <property type="match status" value="1"/>
</dbReference>